<accession>K2QX07</accession>
<sequence>MQGSFAAFFFSFVTEDIHIPQAASARHREHSNGVLEGCMYFFSDVRIVMGIKNASGFLWSKKDRLLFVIVGTTDAERAWYLVKIGTGPLEAFFFYSSSAFIT</sequence>
<dbReference type="InParanoid" id="K2QX07"/>
<evidence type="ECO:0000313" key="1">
    <source>
        <dbReference type="EMBL" id="EKG14391.1"/>
    </source>
</evidence>
<evidence type="ECO:0000313" key="2">
    <source>
        <dbReference type="Proteomes" id="UP000007129"/>
    </source>
</evidence>
<organism evidence="1 2">
    <name type="scientific">Macrophomina phaseolina (strain MS6)</name>
    <name type="common">Charcoal rot fungus</name>
    <dbReference type="NCBI Taxonomy" id="1126212"/>
    <lineage>
        <taxon>Eukaryota</taxon>
        <taxon>Fungi</taxon>
        <taxon>Dikarya</taxon>
        <taxon>Ascomycota</taxon>
        <taxon>Pezizomycotina</taxon>
        <taxon>Dothideomycetes</taxon>
        <taxon>Dothideomycetes incertae sedis</taxon>
        <taxon>Botryosphaeriales</taxon>
        <taxon>Botryosphaeriaceae</taxon>
        <taxon>Macrophomina</taxon>
    </lineage>
</organism>
<dbReference type="EMBL" id="AHHD01000348">
    <property type="protein sequence ID" value="EKG14391.1"/>
    <property type="molecule type" value="Genomic_DNA"/>
</dbReference>
<proteinExistence type="predicted"/>
<dbReference type="HOGENOM" id="CLU_2278003_0_0_1"/>
<dbReference type="Proteomes" id="UP000007129">
    <property type="component" value="Unassembled WGS sequence"/>
</dbReference>
<gene>
    <name evidence="1" type="ORF">MPH_08380</name>
</gene>
<comment type="caution">
    <text evidence="1">The sequence shown here is derived from an EMBL/GenBank/DDBJ whole genome shotgun (WGS) entry which is preliminary data.</text>
</comment>
<dbReference type="VEuPathDB" id="FungiDB:MPH_08380"/>
<reference evidence="1 2" key="1">
    <citation type="journal article" date="2012" name="BMC Genomics">
        <title>Tools to kill: Genome of one of the most destructive plant pathogenic fungi Macrophomina phaseolina.</title>
        <authorList>
            <person name="Islam M.S."/>
            <person name="Haque M.S."/>
            <person name="Islam M.M."/>
            <person name="Emdad E.M."/>
            <person name="Halim A."/>
            <person name="Hossen Q.M.M."/>
            <person name="Hossain M.Z."/>
            <person name="Ahmed B."/>
            <person name="Rahim S."/>
            <person name="Rahman M.S."/>
            <person name="Alam M.M."/>
            <person name="Hou S."/>
            <person name="Wan X."/>
            <person name="Saito J.A."/>
            <person name="Alam M."/>
        </authorList>
    </citation>
    <scope>NUCLEOTIDE SEQUENCE [LARGE SCALE GENOMIC DNA]</scope>
    <source>
        <strain evidence="1 2">MS6</strain>
    </source>
</reference>
<dbReference type="AlphaFoldDB" id="K2QX07"/>
<protein>
    <submittedName>
        <fullName evidence="1">Uncharacterized protein</fullName>
    </submittedName>
</protein>
<name>K2QX07_MACPH</name>